<comment type="caution">
    <text evidence="1">The sequence shown here is derived from an EMBL/GenBank/DDBJ whole genome shotgun (WGS) entry which is preliminary data.</text>
</comment>
<protein>
    <submittedName>
        <fullName evidence="1">Uncharacterized protein</fullName>
    </submittedName>
</protein>
<dbReference type="RefSeq" id="WP_142103698.1">
    <property type="nucleotide sequence ID" value="NZ_VFPH01000002.1"/>
</dbReference>
<dbReference type="OrthoDB" id="569152at2"/>
<reference evidence="1 2" key="1">
    <citation type="submission" date="2019-06" db="EMBL/GenBank/DDBJ databases">
        <title>Sequencing the genomes of 1000 actinobacteria strains.</title>
        <authorList>
            <person name="Klenk H.-P."/>
        </authorList>
    </citation>
    <scope>NUCLEOTIDE SEQUENCE [LARGE SCALE GENOMIC DNA]</scope>
    <source>
        <strain evidence="1 2">DSM 45511</strain>
    </source>
</reference>
<accession>A0A543FSN0</accession>
<gene>
    <name evidence="1" type="ORF">FB388_4035</name>
</gene>
<dbReference type="EMBL" id="VFPH01000002">
    <property type="protein sequence ID" value="TQM36848.1"/>
    <property type="molecule type" value="Genomic_DNA"/>
</dbReference>
<dbReference type="AlphaFoldDB" id="A0A543FSN0"/>
<evidence type="ECO:0000313" key="2">
    <source>
        <dbReference type="Proteomes" id="UP000319818"/>
    </source>
</evidence>
<proteinExistence type="predicted"/>
<name>A0A543FSN0_9PSEU</name>
<evidence type="ECO:0000313" key="1">
    <source>
        <dbReference type="EMBL" id="TQM36848.1"/>
    </source>
</evidence>
<sequence length="433" mass="46855">MTPTPAAVFLDHEARALLTRLDRVQPFVVHETMVTAAAPTPAALSAVDRFLIDGRQVLRQQVTGYREWLTGPGAEVAPSEQQRRFTVIRLAFNEVLAQFDLFTEAVTQRSEHRTGVWLSGLDMLAADGLRLPGGFVVAPPVICYLARGPGAAIRRARTRLPGGAPNPVALIRVPRERMVGHGIASSLLHEVGHQGSALLSLVESLRPALSAEQDRAAPQDRPAWACWQRWISEILADVWSVAKLGIGSTLGLVGVVSLPRWFVFRPSGDDPHPIPWIRVRLSCAIGNALYPASQWGELATLWAALYPPQGAPEAMRGPLARLEAQIPGLVDVVLEHRPPLLCGERLGDVLCLPNRRRTALLARHASWRDSPAELLQAPPALAFAVVGQARFAGLITPERESEVLGDLLTAWAVRSSLDTSLLCGRSAVAPATA</sequence>
<dbReference type="Proteomes" id="UP000319818">
    <property type="component" value="Unassembled WGS sequence"/>
</dbReference>
<organism evidence="1 2">
    <name type="scientific">Pseudonocardia cypriaca</name>
    <dbReference type="NCBI Taxonomy" id="882449"/>
    <lineage>
        <taxon>Bacteria</taxon>
        <taxon>Bacillati</taxon>
        <taxon>Actinomycetota</taxon>
        <taxon>Actinomycetes</taxon>
        <taxon>Pseudonocardiales</taxon>
        <taxon>Pseudonocardiaceae</taxon>
        <taxon>Pseudonocardia</taxon>
    </lineage>
</organism>
<keyword evidence="2" id="KW-1185">Reference proteome</keyword>